<evidence type="ECO:0000313" key="11">
    <source>
        <dbReference type="Proteomes" id="UP000504621"/>
    </source>
</evidence>
<dbReference type="Proteomes" id="UP000504621">
    <property type="component" value="Unplaced"/>
</dbReference>
<evidence type="ECO:0000259" key="7">
    <source>
        <dbReference type="Pfam" id="PF18052"/>
    </source>
</evidence>
<feature type="domain" description="NB-ARC" evidence="6">
    <location>
        <begin position="174"/>
        <end position="345"/>
    </location>
</feature>
<evidence type="ECO:0000313" key="12">
    <source>
        <dbReference type="RefSeq" id="XP_021296242.1"/>
    </source>
</evidence>
<feature type="domain" description="R13L1/DRL21-like LRR repeat region" evidence="10">
    <location>
        <begin position="532"/>
        <end position="610"/>
    </location>
</feature>
<evidence type="ECO:0000256" key="4">
    <source>
        <dbReference type="ARBA" id="ARBA00022821"/>
    </source>
</evidence>
<evidence type="ECO:0000259" key="9">
    <source>
        <dbReference type="Pfam" id="PF23559"/>
    </source>
</evidence>
<dbReference type="Pfam" id="PF00931">
    <property type="entry name" value="NB-ARC"/>
    <property type="match status" value="1"/>
</dbReference>
<organism evidence="11 13">
    <name type="scientific">Herrania umbratica</name>
    <dbReference type="NCBI Taxonomy" id="108875"/>
    <lineage>
        <taxon>Eukaryota</taxon>
        <taxon>Viridiplantae</taxon>
        <taxon>Streptophyta</taxon>
        <taxon>Embryophyta</taxon>
        <taxon>Tracheophyta</taxon>
        <taxon>Spermatophyta</taxon>
        <taxon>Magnoliopsida</taxon>
        <taxon>eudicotyledons</taxon>
        <taxon>Gunneridae</taxon>
        <taxon>Pentapetalae</taxon>
        <taxon>rosids</taxon>
        <taxon>malvids</taxon>
        <taxon>Malvales</taxon>
        <taxon>Malvaceae</taxon>
        <taxon>Byttnerioideae</taxon>
        <taxon>Herrania</taxon>
    </lineage>
</organism>
<evidence type="ECO:0000256" key="2">
    <source>
        <dbReference type="ARBA" id="ARBA00022737"/>
    </source>
</evidence>
<keyword evidence="1" id="KW-0433">Leucine-rich repeat</keyword>
<evidence type="ECO:0000256" key="5">
    <source>
        <dbReference type="ARBA" id="ARBA00022840"/>
    </source>
</evidence>
<feature type="domain" description="Disease resistance N-terminal" evidence="7">
    <location>
        <begin position="11"/>
        <end position="100"/>
    </location>
</feature>
<dbReference type="GO" id="GO:0043531">
    <property type="term" value="F:ADP binding"/>
    <property type="evidence" value="ECO:0007669"/>
    <property type="project" value="InterPro"/>
</dbReference>
<dbReference type="Gene3D" id="3.40.50.300">
    <property type="entry name" value="P-loop containing nucleotide triphosphate hydrolases"/>
    <property type="match status" value="1"/>
</dbReference>
<dbReference type="FunFam" id="1.10.10.10:FF:000322">
    <property type="entry name" value="Probable disease resistance protein At1g63360"/>
    <property type="match status" value="1"/>
</dbReference>
<dbReference type="FunFam" id="3.40.50.300:FF:001091">
    <property type="entry name" value="Probable disease resistance protein At1g61300"/>
    <property type="match status" value="1"/>
</dbReference>
<reference evidence="12 13" key="1">
    <citation type="submission" date="2025-04" db="UniProtKB">
        <authorList>
            <consortium name="RefSeq"/>
        </authorList>
    </citation>
    <scope>IDENTIFICATION</scope>
    <source>
        <tissue evidence="12 13">Leaf</tissue>
    </source>
</reference>
<dbReference type="PANTHER" id="PTHR36766">
    <property type="entry name" value="PLANT BROAD-SPECTRUM MILDEW RESISTANCE PROTEIN RPW8"/>
    <property type="match status" value="1"/>
</dbReference>
<evidence type="ECO:0000256" key="1">
    <source>
        <dbReference type="ARBA" id="ARBA00022614"/>
    </source>
</evidence>
<keyword evidence="2" id="KW-0677">Repeat</keyword>
<protein>
    <submittedName>
        <fullName evidence="12 13">Disease resistance protein RGA4</fullName>
    </submittedName>
</protein>
<dbReference type="Pfam" id="PF23559">
    <property type="entry name" value="WHD_DRP"/>
    <property type="match status" value="1"/>
</dbReference>
<evidence type="ECO:0000313" key="13">
    <source>
        <dbReference type="RefSeq" id="XP_021296243.1"/>
    </source>
</evidence>
<dbReference type="RefSeq" id="XP_021296243.1">
    <property type="nucleotide sequence ID" value="XM_021440568.1"/>
</dbReference>
<dbReference type="Pfam" id="PF25019">
    <property type="entry name" value="LRR_R13L1-DRL21"/>
    <property type="match status" value="1"/>
</dbReference>
<dbReference type="GO" id="GO:0006952">
    <property type="term" value="P:defense response"/>
    <property type="evidence" value="ECO:0007669"/>
    <property type="project" value="UniProtKB-KW"/>
</dbReference>
<dbReference type="InterPro" id="IPR027417">
    <property type="entry name" value="P-loop_NTPase"/>
</dbReference>
<dbReference type="Gene3D" id="3.80.10.10">
    <property type="entry name" value="Ribonuclease Inhibitor"/>
    <property type="match status" value="2"/>
</dbReference>
<accession>A0A6J1BAT1</accession>
<dbReference type="GeneID" id="110425631"/>
<dbReference type="InterPro" id="IPR002182">
    <property type="entry name" value="NB-ARC"/>
</dbReference>
<feature type="domain" description="Disease resistance protein winged helix" evidence="9">
    <location>
        <begin position="428"/>
        <end position="500"/>
    </location>
</feature>
<dbReference type="GO" id="GO:0051707">
    <property type="term" value="P:response to other organism"/>
    <property type="evidence" value="ECO:0007669"/>
    <property type="project" value="UniProtKB-ARBA"/>
</dbReference>
<dbReference type="Gene3D" id="1.20.5.4130">
    <property type="match status" value="1"/>
</dbReference>
<evidence type="ECO:0000259" key="6">
    <source>
        <dbReference type="Pfam" id="PF00931"/>
    </source>
</evidence>
<dbReference type="Gene3D" id="1.10.10.10">
    <property type="entry name" value="Winged helix-like DNA-binding domain superfamily/Winged helix DNA-binding domain"/>
    <property type="match status" value="1"/>
</dbReference>
<evidence type="ECO:0000256" key="3">
    <source>
        <dbReference type="ARBA" id="ARBA00022741"/>
    </source>
</evidence>
<keyword evidence="4" id="KW-0611">Plant defense</keyword>
<dbReference type="GO" id="GO:0005524">
    <property type="term" value="F:ATP binding"/>
    <property type="evidence" value="ECO:0007669"/>
    <property type="project" value="UniProtKB-KW"/>
</dbReference>
<dbReference type="InterPro" id="IPR058922">
    <property type="entry name" value="WHD_DRP"/>
</dbReference>
<dbReference type="InterPro" id="IPR042197">
    <property type="entry name" value="Apaf_helical"/>
</dbReference>
<dbReference type="InterPro" id="IPR056789">
    <property type="entry name" value="LRR_R13L1-DRL21"/>
</dbReference>
<dbReference type="InterPro" id="IPR057135">
    <property type="entry name" value="At4g27190-like_LRR"/>
</dbReference>
<dbReference type="OrthoDB" id="998799at2759"/>
<feature type="domain" description="Disease resistance protein At4g27190-like leucine-rich repeats" evidence="8">
    <location>
        <begin position="673"/>
        <end position="799"/>
    </location>
</feature>
<dbReference type="SUPFAM" id="SSF52540">
    <property type="entry name" value="P-loop containing nucleoside triphosphate hydrolases"/>
    <property type="match status" value="1"/>
</dbReference>
<dbReference type="Pfam" id="PF18052">
    <property type="entry name" value="Rx_N"/>
    <property type="match status" value="1"/>
</dbReference>
<dbReference type="SUPFAM" id="SSF52058">
    <property type="entry name" value="L domain-like"/>
    <property type="match status" value="1"/>
</dbReference>
<dbReference type="AlphaFoldDB" id="A0A6J1BAT1"/>
<keyword evidence="3" id="KW-0547">Nucleotide-binding</keyword>
<dbReference type="PANTHER" id="PTHR36766:SF38">
    <property type="entry name" value="DISEASE RESISTANCE PROTEIN RGA3"/>
    <property type="match status" value="1"/>
</dbReference>
<keyword evidence="11" id="KW-1185">Reference proteome</keyword>
<evidence type="ECO:0000259" key="10">
    <source>
        <dbReference type="Pfam" id="PF25019"/>
    </source>
</evidence>
<dbReference type="InterPro" id="IPR032675">
    <property type="entry name" value="LRR_dom_sf"/>
</dbReference>
<dbReference type="Pfam" id="PF23247">
    <property type="entry name" value="LRR_RPS2"/>
    <property type="match status" value="1"/>
</dbReference>
<dbReference type="InterPro" id="IPR036388">
    <property type="entry name" value="WH-like_DNA-bd_sf"/>
</dbReference>
<gene>
    <name evidence="12 13" type="primary">LOC110425631</name>
</gene>
<dbReference type="InterPro" id="IPR041118">
    <property type="entry name" value="Rx_N"/>
</dbReference>
<evidence type="ECO:0000259" key="8">
    <source>
        <dbReference type="Pfam" id="PF23247"/>
    </source>
</evidence>
<sequence>MAEGVLFDIAGKVLEGLGPLALRELNLASNVKAELTKLEGTVSIIKAVLLDAEDQHNSNNREVTVWLRRLKDAVYDVDDLLDDFSTEVLRRKIMKGNEMSKKVRIFFSKSNQLSYRLKMGHRVQALREKLDAISADRINFHFNERLVESQIQSREREQTHSFVRLEEVIGRDGDKSAIIELLLETHSEESIRVVPIVGFGGLGKTTLAQMVFIDEKVRAQFELKLWVCVSDRFEVQTVVEKVLEVATQKKVQQNCQMEILQNDLRKEIDGKKYLLVLDDVWNEDAQKWSKVKNLLMGGARGSRIVVTTRSELVGRVTGTISPYFLGGLSESQSLSLFKQMTFEKQIQTSNFLDLELETIGEKIVKYCAGVPLAIRSIGSVLCLEITKSKWSRVLEHITQKGTGIEPILRLSYDHLPSHLKQCFAYCSLFPKDYRISKHALIKLWMAQGFIQSQDRGQSLEDVGHDYFMDLLWRSFFQEAEKDNLSNMVSCKMHDLMHDLAKSVAGTECFVLTNLNVENLNKNTRHVSFGEKLDFSWKIPSVSLKANKIRTFFQSPNLKELGVWGFNGAKFSNWLSSITNLVNIQILACEKCRNLPSMDHLPSLKFLRLWNLRALEHVSEIEIDTSTTTTFFPSLESLRIRHCPNLKGWWRRRKEDDEDDEESTEASTAELLPHFPCLSTLEIRECPKLTSFPLFPTLNDKLSLGRTSGRPLQQTSTMRTKGKIRSAATTSSSTTLPLSNLKSLTLYEMENVESALKDFLQNCRCTNLDTLNIDSCPELTSLQTEVHALTSLQKLTILTCPNLMALPNWIPSLTSLQELQIRSCHKLQSLPEGMSRLTNLRLLVISDCPRLSERCERDTGADWAKISHVPDILIG</sequence>
<keyword evidence="5" id="KW-0067">ATP-binding</keyword>
<proteinExistence type="predicted"/>
<dbReference type="PRINTS" id="PR00364">
    <property type="entry name" value="DISEASERSIST"/>
</dbReference>
<name>A0A6J1BAT1_9ROSI</name>
<dbReference type="Gene3D" id="1.10.8.430">
    <property type="entry name" value="Helical domain of apoptotic protease-activating factors"/>
    <property type="match status" value="1"/>
</dbReference>
<dbReference type="RefSeq" id="XP_021296242.1">
    <property type="nucleotide sequence ID" value="XM_021440567.1"/>
</dbReference>